<evidence type="ECO:0000313" key="2">
    <source>
        <dbReference type="EMBL" id="EXI63234.1"/>
    </source>
</evidence>
<feature type="transmembrane region" description="Helical" evidence="1">
    <location>
        <begin position="64"/>
        <end position="86"/>
    </location>
</feature>
<proteinExistence type="predicted"/>
<comment type="caution">
    <text evidence="2">The sequence shown here is derived from an EMBL/GenBank/DDBJ whole genome shotgun (WGS) entry which is preliminary data.</text>
</comment>
<dbReference type="OrthoDB" id="5688439at2"/>
<protein>
    <submittedName>
        <fullName evidence="2">Uncharacterized protein</fullName>
    </submittedName>
</protein>
<gene>
    <name evidence="2" type="ORF">AK33_02240</name>
</gene>
<name>A0A011PA64_9PAST</name>
<dbReference type="EMBL" id="JANJ01000001">
    <property type="protein sequence ID" value="EXI63234.1"/>
    <property type="molecule type" value="Genomic_DNA"/>
</dbReference>
<evidence type="ECO:0000313" key="3">
    <source>
        <dbReference type="Proteomes" id="UP000054123"/>
    </source>
</evidence>
<evidence type="ECO:0000256" key="1">
    <source>
        <dbReference type="SAM" id="Phobius"/>
    </source>
</evidence>
<dbReference type="PATRIC" id="fig|1450449.3.peg.403"/>
<dbReference type="AlphaFoldDB" id="A0A011PA64"/>
<dbReference type="Proteomes" id="UP000054123">
    <property type="component" value="Unassembled WGS sequence"/>
</dbReference>
<keyword evidence="1" id="KW-0812">Transmembrane</keyword>
<accession>A0A011PA64</accession>
<keyword evidence="1" id="KW-0472">Membrane</keyword>
<organism evidence="2 3">
    <name type="scientific">Mannheimia granulomatis</name>
    <dbReference type="NCBI Taxonomy" id="85402"/>
    <lineage>
        <taxon>Bacteria</taxon>
        <taxon>Pseudomonadati</taxon>
        <taxon>Pseudomonadota</taxon>
        <taxon>Gammaproteobacteria</taxon>
        <taxon>Pasteurellales</taxon>
        <taxon>Pasteurellaceae</taxon>
        <taxon>Mannheimia</taxon>
    </lineage>
</organism>
<keyword evidence="3" id="KW-1185">Reference proteome</keyword>
<reference evidence="2 3" key="1">
    <citation type="journal article" date="2014" name="Genome Announc.">
        <title>Genome Sequence of a Presumptive Mannheimia haemolytica Strain with an A1/A6-Cross-Reactive Serotype from a White-Tailed Deer (Odocoileus virginianus).</title>
        <authorList>
            <person name="Lawrence P.K."/>
            <person name="Bey R.F."/>
            <person name="Wiener B."/>
            <person name="Kittichotirat W."/>
            <person name="Bumgarner R.E."/>
        </authorList>
    </citation>
    <scope>NUCLEOTIDE SEQUENCE [LARGE SCALE GENOMIC DNA]</scope>
    <source>
        <strain evidence="2 3">PKL10</strain>
    </source>
</reference>
<feature type="transmembrane region" description="Helical" evidence="1">
    <location>
        <begin position="7"/>
        <end position="28"/>
    </location>
</feature>
<sequence length="89" mass="10552">MNYKKQILFSILFALLMAVISYFVFTYLPYDCGNLTQLTDTQRLECRTVEVLGIYYWLPHITTLFFSSILFYWIVYGVIAGGKFLLERR</sequence>
<keyword evidence="1" id="KW-1133">Transmembrane helix</keyword>
<dbReference type="RefSeq" id="WP_042801541.1">
    <property type="nucleotide sequence ID" value="NZ_AVSP01000004.1"/>
</dbReference>
<dbReference type="STRING" id="1122190.GCA_000621105_00078"/>